<evidence type="ECO:0000256" key="5">
    <source>
        <dbReference type="SAM" id="Phobius"/>
    </source>
</evidence>
<dbReference type="InterPro" id="IPR051533">
    <property type="entry name" value="WaaL-like"/>
</dbReference>
<feature type="transmembrane region" description="Helical" evidence="5">
    <location>
        <begin position="416"/>
        <end position="436"/>
    </location>
</feature>
<comment type="subcellular location">
    <subcellularLocation>
        <location evidence="1">Membrane</location>
        <topology evidence="1">Multi-pass membrane protein</topology>
    </subcellularLocation>
</comment>
<evidence type="ECO:0000313" key="7">
    <source>
        <dbReference type="EMBL" id="OWP79632.1"/>
    </source>
</evidence>
<feature type="domain" description="O-antigen ligase-related" evidence="6">
    <location>
        <begin position="221"/>
        <end position="369"/>
    </location>
</feature>
<dbReference type="Proteomes" id="UP000198034">
    <property type="component" value="Unassembled WGS sequence"/>
</dbReference>
<feature type="transmembrane region" description="Helical" evidence="5">
    <location>
        <begin position="47"/>
        <end position="63"/>
    </location>
</feature>
<keyword evidence="3 5" id="KW-1133">Transmembrane helix</keyword>
<sequence length="442" mass="51549">MSNINTSNIFGNVKNNKILKGAIYLMMLSFFYNLPVIGYSITGENELRIYDFAGAYIVWFYFNNKIYVRDYINRIFFFRYFHQFIVWTSITMLFTLSFSLVCDRILWFFQSVLYLFHFWLFYLTAVFLSILITDLRFLKKIVSFILLVAIIAFVIVILQNLNIIPFLWSDRYFLSYHGFLSGTFGPNKIVVGISAIIVFVFSLGLINDKRVSINKILLVATIVTTLLVIGLSGSRTTYLGMLVFTIYYALRNTFKFLISIIFLSFIFICVSSYDSTILNKINETFEKRIENKIKDPKTLKEGNVNELYEDLGAGRKNLSLKYVDYLLENPYIIPFGIGFNNRLIIGFSAHNIYLSLINEVGLVGFFFYFRWLFSILLLRLKPFTQLEYALKGMVLAMIVTLFFGEHLYVYRPIFGLFGLFFSIVVLLSSPVFCYIAKKVYEE</sequence>
<feature type="transmembrane region" description="Helical" evidence="5">
    <location>
        <begin position="218"/>
        <end position="250"/>
    </location>
</feature>
<protein>
    <recommendedName>
        <fullName evidence="6">O-antigen ligase-related domain-containing protein</fullName>
    </recommendedName>
</protein>
<proteinExistence type="predicted"/>
<evidence type="ECO:0000259" key="6">
    <source>
        <dbReference type="Pfam" id="PF04932"/>
    </source>
</evidence>
<dbReference type="AlphaFoldDB" id="A0A246GE05"/>
<keyword evidence="2 5" id="KW-0812">Transmembrane</keyword>
<evidence type="ECO:0000256" key="3">
    <source>
        <dbReference type="ARBA" id="ARBA00022989"/>
    </source>
</evidence>
<dbReference type="InterPro" id="IPR007016">
    <property type="entry name" value="O-antigen_ligase-rel_domated"/>
</dbReference>
<feature type="transmembrane region" description="Helical" evidence="5">
    <location>
        <begin position="331"/>
        <end position="354"/>
    </location>
</feature>
<dbReference type="EMBL" id="MTCY01000002">
    <property type="protein sequence ID" value="OWP79632.1"/>
    <property type="molecule type" value="Genomic_DNA"/>
</dbReference>
<feature type="transmembrane region" description="Helical" evidence="5">
    <location>
        <begin position="84"/>
        <end position="107"/>
    </location>
</feature>
<evidence type="ECO:0000256" key="2">
    <source>
        <dbReference type="ARBA" id="ARBA00022692"/>
    </source>
</evidence>
<feature type="transmembrane region" description="Helical" evidence="5">
    <location>
        <begin position="113"/>
        <end position="132"/>
    </location>
</feature>
<feature type="transmembrane region" description="Helical" evidence="5">
    <location>
        <begin position="188"/>
        <end position="206"/>
    </location>
</feature>
<feature type="transmembrane region" description="Helical" evidence="5">
    <location>
        <begin position="392"/>
        <end position="410"/>
    </location>
</feature>
<feature type="transmembrane region" description="Helical" evidence="5">
    <location>
        <begin position="144"/>
        <end position="168"/>
    </location>
</feature>
<organism evidence="7 8">
    <name type="scientific">Flavobacterium columnare</name>
    <dbReference type="NCBI Taxonomy" id="996"/>
    <lineage>
        <taxon>Bacteria</taxon>
        <taxon>Pseudomonadati</taxon>
        <taxon>Bacteroidota</taxon>
        <taxon>Flavobacteriia</taxon>
        <taxon>Flavobacteriales</taxon>
        <taxon>Flavobacteriaceae</taxon>
        <taxon>Flavobacterium</taxon>
    </lineage>
</organism>
<dbReference type="Pfam" id="PF04932">
    <property type="entry name" value="Wzy_C"/>
    <property type="match status" value="1"/>
</dbReference>
<dbReference type="PANTHER" id="PTHR37422">
    <property type="entry name" value="TEICHURONIC ACID BIOSYNTHESIS PROTEIN TUAE"/>
    <property type="match status" value="1"/>
</dbReference>
<dbReference type="PANTHER" id="PTHR37422:SF13">
    <property type="entry name" value="LIPOPOLYSACCHARIDE BIOSYNTHESIS PROTEIN PA4999-RELATED"/>
    <property type="match status" value="1"/>
</dbReference>
<feature type="transmembrane region" description="Helical" evidence="5">
    <location>
        <begin position="21"/>
        <end position="41"/>
    </location>
</feature>
<evidence type="ECO:0000256" key="1">
    <source>
        <dbReference type="ARBA" id="ARBA00004141"/>
    </source>
</evidence>
<name>A0A246GE05_9FLAO</name>
<reference evidence="7 8" key="1">
    <citation type="journal article" date="2017" name="Infect. Genet. Evol.">
        <title>Comparative genome analysis of fish pathogen Flavobacterium columnare reveals extensive sequence diversity within the species.</title>
        <authorList>
            <person name="Kayansamruaj P."/>
            <person name="Dong H.T."/>
            <person name="Hirono I."/>
            <person name="Kondo H."/>
            <person name="Senapin S."/>
            <person name="Rodkhum C."/>
        </authorList>
    </citation>
    <scope>NUCLEOTIDE SEQUENCE [LARGE SCALE GENOMIC DNA]</scope>
    <source>
        <strain evidence="7 8">1214</strain>
    </source>
</reference>
<gene>
    <name evidence="7" type="ORF">BWK62_01540</name>
</gene>
<accession>A0A246GE05</accession>
<feature type="transmembrane region" description="Helical" evidence="5">
    <location>
        <begin position="360"/>
        <end position="380"/>
    </location>
</feature>
<comment type="caution">
    <text evidence="7">The sequence shown here is derived from an EMBL/GenBank/DDBJ whole genome shotgun (WGS) entry which is preliminary data.</text>
</comment>
<evidence type="ECO:0000256" key="4">
    <source>
        <dbReference type="ARBA" id="ARBA00023136"/>
    </source>
</evidence>
<dbReference type="GO" id="GO:0016020">
    <property type="term" value="C:membrane"/>
    <property type="evidence" value="ECO:0007669"/>
    <property type="project" value="UniProtKB-SubCell"/>
</dbReference>
<keyword evidence="4 5" id="KW-0472">Membrane</keyword>
<evidence type="ECO:0000313" key="8">
    <source>
        <dbReference type="Proteomes" id="UP000198034"/>
    </source>
</evidence>
<feature type="transmembrane region" description="Helical" evidence="5">
    <location>
        <begin position="256"/>
        <end position="278"/>
    </location>
</feature>